<dbReference type="GO" id="GO:0000324">
    <property type="term" value="C:fungal-type vacuole"/>
    <property type="evidence" value="ECO:0007669"/>
    <property type="project" value="TreeGrafter"/>
</dbReference>
<name>A0A8H3I2Q9_9LECA</name>
<dbReference type="EMBL" id="CAJPDQ010000007">
    <property type="protein sequence ID" value="CAF9912802.1"/>
    <property type="molecule type" value="Genomic_DNA"/>
</dbReference>
<sequence>MSLNIDFYGYLPNRSVAIFAVAYFGIFALISILQIILGCYKHYWKILLVLGAIGEAIGWGARIWSHSSPTDWMPYTIQLCSLVVTPVFISAATYVLFCRIIEKLDFRLFNMPNWVYWAFFVACDIISLAIQTVGGVEVSNARDIGSVESGGSIMRAGIIFQFSNTICFTILIFITALRLRKHTLTLLDLAGWSTLSAMCIATLMLLIRNGYRIVELSEGWYGYIMRTERYLIALDMVPMCVAIFCLVVFAPQMLFSSRQRHGKAQEYGL</sequence>
<evidence type="ECO:0000313" key="6">
    <source>
        <dbReference type="EMBL" id="CAF9912802.1"/>
    </source>
</evidence>
<dbReference type="GO" id="GO:0005886">
    <property type="term" value="C:plasma membrane"/>
    <property type="evidence" value="ECO:0007669"/>
    <property type="project" value="TreeGrafter"/>
</dbReference>
<dbReference type="AlphaFoldDB" id="A0A8H3I2Q9"/>
<comment type="subcellular location">
    <subcellularLocation>
        <location evidence="1">Membrane</location>
        <topology evidence="1">Multi-pass membrane protein</topology>
    </subcellularLocation>
</comment>
<proteinExistence type="predicted"/>
<evidence type="ECO:0000313" key="7">
    <source>
        <dbReference type="Proteomes" id="UP000664169"/>
    </source>
</evidence>
<dbReference type="PANTHER" id="PTHR31465">
    <property type="entry name" value="PROTEIN RTA1-RELATED"/>
    <property type="match status" value="1"/>
</dbReference>
<dbReference type="Proteomes" id="UP000664169">
    <property type="component" value="Unassembled WGS sequence"/>
</dbReference>
<feature type="transmembrane region" description="Helical" evidence="5">
    <location>
        <begin position="46"/>
        <end position="64"/>
    </location>
</feature>
<evidence type="ECO:0000256" key="4">
    <source>
        <dbReference type="ARBA" id="ARBA00023136"/>
    </source>
</evidence>
<feature type="transmembrane region" description="Helical" evidence="5">
    <location>
        <begin position="114"/>
        <end position="133"/>
    </location>
</feature>
<keyword evidence="3 5" id="KW-1133">Transmembrane helix</keyword>
<reference evidence="6" key="1">
    <citation type="submission" date="2021-03" db="EMBL/GenBank/DDBJ databases">
        <authorList>
            <person name="Tagirdzhanova G."/>
        </authorList>
    </citation>
    <scope>NUCLEOTIDE SEQUENCE</scope>
</reference>
<dbReference type="Pfam" id="PF04479">
    <property type="entry name" value="RTA1"/>
    <property type="match status" value="1"/>
</dbReference>
<feature type="transmembrane region" description="Helical" evidence="5">
    <location>
        <begin position="230"/>
        <end position="250"/>
    </location>
</feature>
<feature type="transmembrane region" description="Helical" evidence="5">
    <location>
        <begin position="16"/>
        <end position="39"/>
    </location>
</feature>
<gene>
    <name evidence="6" type="ORF">GOMPHAMPRED_007774</name>
</gene>
<comment type="caution">
    <text evidence="6">The sequence shown here is derived from an EMBL/GenBank/DDBJ whole genome shotgun (WGS) entry which is preliminary data.</text>
</comment>
<dbReference type="OrthoDB" id="1844152at2759"/>
<evidence type="ECO:0000256" key="5">
    <source>
        <dbReference type="SAM" id="Phobius"/>
    </source>
</evidence>
<keyword evidence="2 5" id="KW-0812">Transmembrane</keyword>
<evidence type="ECO:0008006" key="8">
    <source>
        <dbReference type="Google" id="ProtNLM"/>
    </source>
</evidence>
<accession>A0A8H3I2Q9</accession>
<keyword evidence="4 5" id="KW-0472">Membrane</keyword>
<feature type="transmembrane region" description="Helical" evidence="5">
    <location>
        <begin position="153"/>
        <end position="177"/>
    </location>
</feature>
<dbReference type="PANTHER" id="PTHR31465:SF9">
    <property type="entry name" value="SPHINGOID LONG-CHAIN BASE TRANSPORTER RSB1"/>
    <property type="match status" value="1"/>
</dbReference>
<feature type="transmembrane region" description="Helical" evidence="5">
    <location>
        <begin position="76"/>
        <end position="102"/>
    </location>
</feature>
<feature type="transmembrane region" description="Helical" evidence="5">
    <location>
        <begin position="189"/>
        <end position="210"/>
    </location>
</feature>
<keyword evidence="7" id="KW-1185">Reference proteome</keyword>
<evidence type="ECO:0000256" key="1">
    <source>
        <dbReference type="ARBA" id="ARBA00004141"/>
    </source>
</evidence>
<dbReference type="InterPro" id="IPR007568">
    <property type="entry name" value="RTA1"/>
</dbReference>
<organism evidence="6 7">
    <name type="scientific">Gomphillus americanus</name>
    <dbReference type="NCBI Taxonomy" id="1940652"/>
    <lineage>
        <taxon>Eukaryota</taxon>
        <taxon>Fungi</taxon>
        <taxon>Dikarya</taxon>
        <taxon>Ascomycota</taxon>
        <taxon>Pezizomycotina</taxon>
        <taxon>Lecanoromycetes</taxon>
        <taxon>OSLEUM clade</taxon>
        <taxon>Ostropomycetidae</taxon>
        <taxon>Ostropales</taxon>
        <taxon>Graphidaceae</taxon>
        <taxon>Gomphilloideae</taxon>
        <taxon>Gomphillus</taxon>
    </lineage>
</organism>
<evidence type="ECO:0000256" key="3">
    <source>
        <dbReference type="ARBA" id="ARBA00022989"/>
    </source>
</evidence>
<evidence type="ECO:0000256" key="2">
    <source>
        <dbReference type="ARBA" id="ARBA00022692"/>
    </source>
</evidence>
<protein>
    <recommendedName>
        <fullName evidence="8">RTA1-like protein</fullName>
    </recommendedName>
</protein>